<dbReference type="InterPro" id="IPR012337">
    <property type="entry name" value="RNaseH-like_sf"/>
</dbReference>
<organism evidence="2 3">
    <name type="scientific">Brassica cretica</name>
    <name type="common">Mustard</name>
    <dbReference type="NCBI Taxonomy" id="69181"/>
    <lineage>
        <taxon>Eukaryota</taxon>
        <taxon>Viridiplantae</taxon>
        <taxon>Streptophyta</taxon>
        <taxon>Embryophyta</taxon>
        <taxon>Tracheophyta</taxon>
        <taxon>Spermatophyta</taxon>
        <taxon>Magnoliopsida</taxon>
        <taxon>eudicotyledons</taxon>
        <taxon>Gunneridae</taxon>
        <taxon>Pentapetalae</taxon>
        <taxon>rosids</taxon>
        <taxon>malvids</taxon>
        <taxon>Brassicales</taxon>
        <taxon>Brassicaceae</taxon>
        <taxon>Brassiceae</taxon>
        <taxon>Brassica</taxon>
    </lineage>
</organism>
<dbReference type="PANTHER" id="PTHR47074">
    <property type="entry name" value="BNAC02G40300D PROTEIN"/>
    <property type="match status" value="1"/>
</dbReference>
<dbReference type="GO" id="GO:0003676">
    <property type="term" value="F:nucleic acid binding"/>
    <property type="evidence" value="ECO:0007669"/>
    <property type="project" value="InterPro"/>
</dbReference>
<protein>
    <recommendedName>
        <fullName evidence="1">RNase H type-1 domain-containing protein</fullName>
    </recommendedName>
</protein>
<dbReference type="Pfam" id="PF13456">
    <property type="entry name" value="RVT_3"/>
    <property type="match status" value="1"/>
</dbReference>
<evidence type="ECO:0000313" key="2">
    <source>
        <dbReference type="EMBL" id="KAF3573638.1"/>
    </source>
</evidence>
<dbReference type="InterPro" id="IPR052929">
    <property type="entry name" value="RNase_H-like_EbsB-rel"/>
</dbReference>
<dbReference type="InterPro" id="IPR002156">
    <property type="entry name" value="RNaseH_domain"/>
</dbReference>
<sequence>MEGTTNCYDSGSVFLTHRHNVASALVAETLAIRAAIAWAATSVSSNERPVVVLSDTKVLVDLLNTKKIDVKLQSVRYDIYDLDRPLVSISFKFIPRLENSIADLVAKTALFQSVNSSCMK</sequence>
<dbReference type="EMBL" id="QGKX02000095">
    <property type="protein sequence ID" value="KAF3573638.1"/>
    <property type="molecule type" value="Genomic_DNA"/>
</dbReference>
<comment type="caution">
    <text evidence="2">The sequence shown here is derived from an EMBL/GenBank/DDBJ whole genome shotgun (WGS) entry which is preliminary data.</text>
</comment>
<dbReference type="Gene3D" id="3.30.420.10">
    <property type="entry name" value="Ribonuclease H-like superfamily/Ribonuclease H"/>
    <property type="match status" value="1"/>
</dbReference>
<evidence type="ECO:0000313" key="3">
    <source>
        <dbReference type="Proteomes" id="UP000712600"/>
    </source>
</evidence>
<dbReference type="InterPro" id="IPR036397">
    <property type="entry name" value="RNaseH_sf"/>
</dbReference>
<reference evidence="2" key="1">
    <citation type="submission" date="2019-12" db="EMBL/GenBank/DDBJ databases">
        <title>Genome sequencing and annotation of Brassica cretica.</title>
        <authorList>
            <person name="Studholme D.J."/>
            <person name="Sarris P."/>
        </authorList>
    </citation>
    <scope>NUCLEOTIDE SEQUENCE</scope>
    <source>
        <strain evidence="2">PFS-109/04</strain>
        <tissue evidence="2">Leaf</tissue>
    </source>
</reference>
<accession>A0A8S9RKD4</accession>
<dbReference type="SUPFAM" id="SSF53098">
    <property type="entry name" value="Ribonuclease H-like"/>
    <property type="match status" value="1"/>
</dbReference>
<proteinExistence type="predicted"/>
<name>A0A8S9RKD4_BRACR</name>
<dbReference type="AlphaFoldDB" id="A0A8S9RKD4"/>
<dbReference type="PANTHER" id="PTHR47074:SF49">
    <property type="entry name" value="POLYNUCLEOTIDYL TRANSFERASE, RIBONUCLEASE H-LIKE SUPERFAMILY PROTEIN"/>
    <property type="match status" value="1"/>
</dbReference>
<evidence type="ECO:0000259" key="1">
    <source>
        <dbReference type="Pfam" id="PF13456"/>
    </source>
</evidence>
<gene>
    <name evidence="2" type="ORF">F2Q69_00060257</name>
</gene>
<feature type="domain" description="RNase H type-1" evidence="1">
    <location>
        <begin position="19"/>
        <end position="109"/>
    </location>
</feature>
<dbReference type="GO" id="GO:0004523">
    <property type="term" value="F:RNA-DNA hybrid ribonuclease activity"/>
    <property type="evidence" value="ECO:0007669"/>
    <property type="project" value="InterPro"/>
</dbReference>
<dbReference type="Proteomes" id="UP000712600">
    <property type="component" value="Unassembled WGS sequence"/>
</dbReference>